<comment type="caution">
    <text evidence="12">The sequence shown here is derived from an EMBL/GenBank/DDBJ whole genome shotgun (WGS) entry which is preliminary data.</text>
</comment>
<dbReference type="InterPro" id="IPR023827">
    <property type="entry name" value="Peptidase_S8_Asp-AS"/>
</dbReference>
<evidence type="ECO:0000256" key="4">
    <source>
        <dbReference type="ARBA" id="ARBA00022825"/>
    </source>
</evidence>
<feature type="signal peptide" evidence="10">
    <location>
        <begin position="1"/>
        <end position="23"/>
    </location>
</feature>
<feature type="region of interest" description="Disordered" evidence="8">
    <location>
        <begin position="1111"/>
        <end position="1166"/>
    </location>
</feature>
<evidence type="ECO:0000256" key="10">
    <source>
        <dbReference type="SAM" id="SignalP"/>
    </source>
</evidence>
<feature type="domain" description="Peptidase S8/S53" evidence="11">
    <location>
        <begin position="226"/>
        <end position="480"/>
    </location>
</feature>
<evidence type="ECO:0000313" key="12">
    <source>
        <dbReference type="EMBL" id="NEE04665.1"/>
    </source>
</evidence>
<dbReference type="Gene3D" id="2.60.40.10">
    <property type="entry name" value="Immunoglobulins"/>
    <property type="match status" value="1"/>
</dbReference>
<dbReference type="PRINTS" id="PR00723">
    <property type="entry name" value="SUBTILISIN"/>
</dbReference>
<feature type="transmembrane region" description="Helical" evidence="9">
    <location>
        <begin position="1169"/>
        <end position="1191"/>
    </location>
</feature>
<dbReference type="GO" id="GO:0005975">
    <property type="term" value="P:carbohydrate metabolic process"/>
    <property type="evidence" value="ECO:0007669"/>
    <property type="project" value="UniProtKB-ARBA"/>
</dbReference>
<dbReference type="RefSeq" id="WP_163745212.1">
    <property type="nucleotide sequence ID" value="NZ_JAAGOA010000039.1"/>
</dbReference>
<keyword evidence="4 6" id="KW-0720">Serine protease</keyword>
<comment type="similarity">
    <text evidence="1 6 7">Belongs to the peptidase S8 family.</text>
</comment>
<sequence length="1202" mass="126770">MTALLAVSAAASMMVGTAASAPATGTDGAGVVAGPATTVTLITGDRVVLDADGKVRTVRPAAGREHMSFTTRTVEEQTWVVPADARMMLARGELDRRLFDVSELVESGYDDERRDDLPVIVTHADAGGERTVAAAAGADVADRLPSASSTAVEVERDEASAFWDDITDHDGSDDDGDDNGRADGTAARTLAPGIEKVWLDGVVRASLDTSVPQIGAPTAWDAGLDGSGTTIAILDTGIDDTHPDLTGRVAAARNFSDARDTVDRFGHGTHVASIAAGNGERYRGVAPGAQLLNGKVLDDEGWGNESDIVAAMQWAVDQGADVVNLSLGGEDTPDVDPVEQAIEYLSEQTGTLFVVAAGNFGPYAHSVDSPGSAPSALTVGAVDKRDVIAEFSARGAAADGSLKPDVTAPGVEITAARAVQSEGSGSYIAYDGTSMATPHVAGAAAILAQQHPDWDGEQIKAVLAASATPGEVSSYAQGAGRVDVARAVEQTVTTTPAAVDFGIHEYPHEQEPATQELTYRNAGDEPVELDLSVSAYGLDGKPAPEGMFTLDTTEVTVPAGGEAGVTVTVDTRVEGPHGVIGGTVTAADAETDTTVSTAVGVWKQAPWYDLTLTFLDPDGRPTTEAAADLIGLDSELWEFAFPEEHGSTTLRVPEGTYNLTGDYFGGGGERYTLLLNPMFDLTGDTEIVLDARKAEPFDISMPNSDAEPAWSFYSYTVETETTSLEVFTPFFTGPNDIAIADLGPVLSDDQLSAELLGVWNTGASSDSPPSNDSPEWYHAGWRGTGTLLAGMRQAPSRNDFAVIDSVVGHTSERMGGAITGWMHEDAYSYWTFPWDLELPAEAENLVLGDGFLWSFGATQFEEDGGYDGDTLVQSVPREYSAGETLERTYNVGVFGPTLSKPHPLSEPGAFRWGEHVWAMVPTFGDGSGNPGYSRYNDARSTLRFNGDEIAAIDGPLDGFFEEVYLGPAPTDAGRFELSTDVSRPREVSTVSNRVQVTWGFDAEASSEEDIQELPLSVVRFTPELSPRSTTPAGEELRVPFVVEGAGEGNVEELTVDVSFDEGGTWQPVEIVDGERFVVDHPDEPGSVSLRVNLTDGDGNTLEQVIERAYLTVKPEPEPTEPPEPTPTPTLEPTPTPEPSPTPEPEPTSEPQPTEPPGAPPKLPDTGADAWWWALAGMALIVGGAATLAAGGRDRGKRHTVRS</sequence>
<protein>
    <submittedName>
        <fullName evidence="12">S8 family serine peptidase</fullName>
    </submittedName>
</protein>
<dbReference type="Gene3D" id="3.40.50.200">
    <property type="entry name" value="Peptidase S8/S53 domain"/>
    <property type="match status" value="1"/>
</dbReference>
<dbReference type="InterPro" id="IPR050131">
    <property type="entry name" value="Peptidase_S8_subtilisin-like"/>
</dbReference>
<keyword evidence="3 6" id="KW-0378">Hydrolase</keyword>
<feature type="active site" description="Charge relay system" evidence="5 6">
    <location>
        <position position="267"/>
    </location>
</feature>
<accession>A0A6L9SH01</accession>
<dbReference type="InterPro" id="IPR036852">
    <property type="entry name" value="Peptidase_S8/S53_dom_sf"/>
</dbReference>
<name>A0A6L9SH01_9ACTN</name>
<evidence type="ECO:0000313" key="13">
    <source>
        <dbReference type="Proteomes" id="UP000475214"/>
    </source>
</evidence>
<dbReference type="PROSITE" id="PS00138">
    <property type="entry name" value="SUBTILASE_SER"/>
    <property type="match status" value="1"/>
</dbReference>
<keyword evidence="9" id="KW-0812">Transmembrane</keyword>
<reference evidence="12 13" key="1">
    <citation type="submission" date="2020-02" db="EMBL/GenBank/DDBJ databases">
        <authorList>
            <person name="Li X.-J."/>
            <person name="Han X.-M."/>
        </authorList>
    </citation>
    <scope>NUCLEOTIDE SEQUENCE [LARGE SCALE GENOMIC DNA]</scope>
    <source>
        <strain evidence="12 13">CCTCC AB 2017055</strain>
    </source>
</reference>
<evidence type="ECO:0000256" key="3">
    <source>
        <dbReference type="ARBA" id="ARBA00022801"/>
    </source>
</evidence>
<evidence type="ECO:0000259" key="11">
    <source>
        <dbReference type="Pfam" id="PF00082"/>
    </source>
</evidence>
<dbReference type="PROSITE" id="PS00137">
    <property type="entry name" value="SUBTILASE_HIS"/>
    <property type="match status" value="1"/>
</dbReference>
<evidence type="ECO:0000256" key="8">
    <source>
        <dbReference type="SAM" id="MobiDB-lite"/>
    </source>
</evidence>
<evidence type="ECO:0000256" key="6">
    <source>
        <dbReference type="PROSITE-ProRule" id="PRU01240"/>
    </source>
</evidence>
<dbReference type="GO" id="GO:0004252">
    <property type="term" value="F:serine-type endopeptidase activity"/>
    <property type="evidence" value="ECO:0007669"/>
    <property type="project" value="UniProtKB-UniRule"/>
</dbReference>
<evidence type="ECO:0000256" key="5">
    <source>
        <dbReference type="PIRSR" id="PIRSR615500-1"/>
    </source>
</evidence>
<dbReference type="InterPro" id="IPR015500">
    <property type="entry name" value="Peptidase_S8_subtilisin-rel"/>
</dbReference>
<keyword evidence="13" id="KW-1185">Reference proteome</keyword>
<feature type="compositionally biased region" description="Acidic residues" evidence="8">
    <location>
        <begin position="165"/>
        <end position="177"/>
    </location>
</feature>
<evidence type="ECO:0000256" key="2">
    <source>
        <dbReference type="ARBA" id="ARBA00022670"/>
    </source>
</evidence>
<feature type="compositionally biased region" description="Pro residues" evidence="8">
    <location>
        <begin position="1119"/>
        <end position="1162"/>
    </location>
</feature>
<dbReference type="PANTHER" id="PTHR43806">
    <property type="entry name" value="PEPTIDASE S8"/>
    <property type="match status" value="1"/>
</dbReference>
<keyword evidence="9" id="KW-1133">Transmembrane helix</keyword>
<keyword evidence="2 6" id="KW-0645">Protease</keyword>
<dbReference type="AlphaFoldDB" id="A0A6L9SH01"/>
<dbReference type="InterPro" id="IPR022398">
    <property type="entry name" value="Peptidase_S8_His-AS"/>
</dbReference>
<dbReference type="Pfam" id="PF00082">
    <property type="entry name" value="Peptidase_S8"/>
    <property type="match status" value="1"/>
</dbReference>
<proteinExistence type="inferred from homology"/>
<organism evidence="12 13">
    <name type="scientific">Phytoactinopolyspora halotolerans</name>
    <dbReference type="NCBI Taxonomy" id="1981512"/>
    <lineage>
        <taxon>Bacteria</taxon>
        <taxon>Bacillati</taxon>
        <taxon>Actinomycetota</taxon>
        <taxon>Actinomycetes</taxon>
        <taxon>Jiangellales</taxon>
        <taxon>Jiangellaceae</taxon>
        <taxon>Phytoactinopolyspora</taxon>
    </lineage>
</organism>
<keyword evidence="10" id="KW-0732">Signal</keyword>
<dbReference type="InterPro" id="IPR013783">
    <property type="entry name" value="Ig-like_fold"/>
</dbReference>
<dbReference type="PANTHER" id="PTHR43806:SF65">
    <property type="entry name" value="SERINE PROTEASE APRX"/>
    <property type="match status" value="1"/>
</dbReference>
<gene>
    <name evidence="12" type="ORF">G1H10_31330</name>
</gene>
<dbReference type="Proteomes" id="UP000475214">
    <property type="component" value="Unassembled WGS sequence"/>
</dbReference>
<dbReference type="CDD" id="cd07487">
    <property type="entry name" value="Peptidases_S8_1"/>
    <property type="match status" value="1"/>
</dbReference>
<dbReference type="PROSITE" id="PS51892">
    <property type="entry name" value="SUBTILASE"/>
    <property type="match status" value="1"/>
</dbReference>
<dbReference type="InterPro" id="IPR000209">
    <property type="entry name" value="Peptidase_S8/S53_dom"/>
</dbReference>
<feature type="active site" description="Charge relay system" evidence="5 6">
    <location>
        <position position="235"/>
    </location>
</feature>
<feature type="chain" id="PRO_5039048851" evidence="10">
    <location>
        <begin position="24"/>
        <end position="1202"/>
    </location>
</feature>
<feature type="region of interest" description="Disordered" evidence="8">
    <location>
        <begin position="158"/>
        <end position="184"/>
    </location>
</feature>
<dbReference type="PROSITE" id="PS00136">
    <property type="entry name" value="SUBTILASE_ASP"/>
    <property type="match status" value="1"/>
</dbReference>
<dbReference type="SUPFAM" id="SSF52743">
    <property type="entry name" value="Subtilisin-like"/>
    <property type="match status" value="1"/>
</dbReference>
<dbReference type="GO" id="GO:0006508">
    <property type="term" value="P:proteolysis"/>
    <property type="evidence" value="ECO:0007669"/>
    <property type="project" value="UniProtKB-KW"/>
</dbReference>
<dbReference type="EMBL" id="JAAGOA010000039">
    <property type="protein sequence ID" value="NEE04665.1"/>
    <property type="molecule type" value="Genomic_DNA"/>
</dbReference>
<feature type="active site" description="Charge relay system" evidence="5 6">
    <location>
        <position position="434"/>
    </location>
</feature>
<evidence type="ECO:0000256" key="7">
    <source>
        <dbReference type="RuleBase" id="RU003355"/>
    </source>
</evidence>
<dbReference type="InterPro" id="IPR023828">
    <property type="entry name" value="Peptidase_S8_Ser-AS"/>
</dbReference>
<keyword evidence="9" id="KW-0472">Membrane</keyword>
<evidence type="ECO:0000256" key="9">
    <source>
        <dbReference type="SAM" id="Phobius"/>
    </source>
</evidence>
<evidence type="ECO:0000256" key="1">
    <source>
        <dbReference type="ARBA" id="ARBA00011073"/>
    </source>
</evidence>